<keyword evidence="3 6" id="KW-0540">Nuclease</keyword>
<comment type="similarity">
    <text evidence="6">Belongs to the eukaryotic/archaeal RNase P protein component 3 family.</text>
</comment>
<evidence type="ECO:0000256" key="5">
    <source>
        <dbReference type="ARBA" id="ARBA00022801"/>
    </source>
</evidence>
<dbReference type="Gene3D" id="3.20.20.140">
    <property type="entry name" value="Metal-dependent hydrolases"/>
    <property type="match status" value="1"/>
</dbReference>
<reference evidence="7 8" key="1">
    <citation type="submission" date="2023-08" db="EMBL/GenBank/DDBJ databases">
        <title>Draft genome sequence of Thermococcus waiotapuensis WT1T, a thermophilic sulphur-dependent archaeon from order Thermococcales.</title>
        <authorList>
            <person name="Manners S.H."/>
            <person name="Carere C.R."/>
            <person name="Dhami M.K."/>
            <person name="Dobson R.C.J."/>
            <person name="Stott M.B."/>
        </authorList>
    </citation>
    <scope>NUCLEOTIDE SEQUENCE [LARGE SCALE GENOMIC DNA]</scope>
    <source>
        <strain evidence="7 8">WT1</strain>
    </source>
</reference>
<dbReference type="GO" id="GO:0001682">
    <property type="term" value="P:tRNA 5'-leader removal"/>
    <property type="evidence" value="ECO:0007669"/>
    <property type="project" value="UniProtKB-UniRule"/>
</dbReference>
<name>A0AAE4SY14_9EURY</name>
<dbReference type="RefSeq" id="WP_315339734.1">
    <property type="nucleotide sequence ID" value="NZ_JAVDZE010000001.1"/>
</dbReference>
<comment type="subunit">
    <text evidence="6">Consists of a catalytic RNA component and at least 4-5 protein subunits.</text>
</comment>
<evidence type="ECO:0000256" key="1">
    <source>
        <dbReference type="ARBA" id="ARBA00022490"/>
    </source>
</evidence>
<dbReference type="NCBIfam" id="NF003023">
    <property type="entry name" value="PRK03892.1"/>
    <property type="match status" value="1"/>
</dbReference>
<evidence type="ECO:0000256" key="4">
    <source>
        <dbReference type="ARBA" id="ARBA00022759"/>
    </source>
</evidence>
<organism evidence="7 8">
    <name type="scientific">Thermococcus waiotapuensis</name>
    <dbReference type="NCBI Taxonomy" id="90909"/>
    <lineage>
        <taxon>Archaea</taxon>
        <taxon>Methanobacteriati</taxon>
        <taxon>Methanobacteriota</taxon>
        <taxon>Thermococci</taxon>
        <taxon>Thermococcales</taxon>
        <taxon>Thermococcaceae</taxon>
        <taxon>Thermococcus</taxon>
    </lineage>
</organism>
<evidence type="ECO:0000256" key="2">
    <source>
        <dbReference type="ARBA" id="ARBA00022694"/>
    </source>
</evidence>
<dbReference type="Pfam" id="PF01876">
    <property type="entry name" value="RNase_P_p30"/>
    <property type="match status" value="1"/>
</dbReference>
<gene>
    <name evidence="6" type="primary">rnp3</name>
    <name evidence="7" type="ORF">RBI02_01580</name>
</gene>
<keyword evidence="5 6" id="KW-0378">Hydrolase</keyword>
<evidence type="ECO:0000256" key="6">
    <source>
        <dbReference type="HAMAP-Rule" id="MF_00756"/>
    </source>
</evidence>
<keyword evidence="2 6" id="KW-0819">tRNA processing</keyword>
<dbReference type="SUPFAM" id="SSF89550">
    <property type="entry name" value="PHP domain-like"/>
    <property type="match status" value="1"/>
</dbReference>
<keyword evidence="1 6" id="KW-0963">Cytoplasm</keyword>
<dbReference type="EMBL" id="JAVDZE010000001">
    <property type="protein sequence ID" value="MDV3103239.1"/>
    <property type="molecule type" value="Genomic_DNA"/>
</dbReference>
<evidence type="ECO:0000313" key="7">
    <source>
        <dbReference type="EMBL" id="MDV3103239.1"/>
    </source>
</evidence>
<proteinExistence type="inferred from homology"/>
<comment type="function">
    <text evidence="6">Part of ribonuclease P, a protein complex that generates mature tRNA molecules by cleaving their 5'-ends.</text>
</comment>
<comment type="caution">
    <text evidence="7">The sequence shown here is derived from an EMBL/GenBank/DDBJ whole genome shotgun (WGS) entry which is preliminary data.</text>
</comment>
<evidence type="ECO:0000313" key="8">
    <source>
        <dbReference type="Proteomes" id="UP001245683"/>
    </source>
</evidence>
<keyword evidence="4 6" id="KW-0255">Endonuclease</keyword>
<dbReference type="GO" id="GO:0005737">
    <property type="term" value="C:cytoplasm"/>
    <property type="evidence" value="ECO:0007669"/>
    <property type="project" value="UniProtKB-SubCell"/>
</dbReference>
<accession>A0AAE4SY14</accession>
<dbReference type="GO" id="GO:0004526">
    <property type="term" value="F:ribonuclease P activity"/>
    <property type="evidence" value="ECO:0007669"/>
    <property type="project" value="UniProtKB-UniRule"/>
</dbReference>
<comment type="subcellular location">
    <subcellularLocation>
        <location evidence="6">Cytoplasm</location>
    </subcellularLocation>
</comment>
<dbReference type="HAMAP" id="MF_00756">
    <property type="entry name" value="RNase_P_3"/>
    <property type="match status" value="1"/>
</dbReference>
<dbReference type="InterPro" id="IPR016195">
    <property type="entry name" value="Pol/histidinol_Pase-like"/>
</dbReference>
<comment type="catalytic activity">
    <reaction evidence="6">
        <text>Endonucleolytic cleavage of RNA, removing 5'-extranucleotides from tRNA precursor.</text>
        <dbReference type="EC" id="3.1.26.5"/>
    </reaction>
</comment>
<evidence type="ECO:0000256" key="3">
    <source>
        <dbReference type="ARBA" id="ARBA00022722"/>
    </source>
</evidence>
<keyword evidence="8" id="KW-1185">Reference proteome</keyword>
<dbReference type="EC" id="3.1.26.5" evidence="6"/>
<dbReference type="Proteomes" id="UP001245683">
    <property type="component" value="Unassembled WGS sequence"/>
</dbReference>
<dbReference type="InterPro" id="IPR002738">
    <property type="entry name" value="RNase_P_p30"/>
</dbReference>
<protein>
    <recommendedName>
        <fullName evidence="6">Ribonuclease P protein component 3</fullName>
        <shortName evidence="6">RNase P component 3</shortName>
        <ecNumber evidence="6">3.1.26.5</ecNumber>
    </recommendedName>
    <alternativeName>
        <fullName evidence="6">Rpp30</fullName>
    </alternativeName>
</protein>
<sequence>MSEELSFSRDYFIEMDVRSDEAYQLASEWFDEVVFTKKLVLESSPDWGALREELKALRGAYGKVALLLVTKKPSLIREVKNRSPKALIYVQGGDMRVNRAALEAGVDALISPWLGRKDPGFDHILAGIAAKNGVAVGFSLSPLLRVSPYERVQLLLFMAKTWQLVRKYDVPRFITSSAEGRWEVRGPRDLMSLGINLGMEIPEARASLNFHPRSLLLRL</sequence>
<dbReference type="InterPro" id="IPR023539">
    <property type="entry name" value="RNase_P_comp-3_arc"/>
</dbReference>
<dbReference type="AlphaFoldDB" id="A0AAE4SY14"/>
<dbReference type="GO" id="GO:0030677">
    <property type="term" value="C:ribonuclease P complex"/>
    <property type="evidence" value="ECO:0007669"/>
    <property type="project" value="UniProtKB-UniRule"/>
</dbReference>